<feature type="domain" description="DNA/pantothenate metabolism flavoprotein C-terminal" evidence="6">
    <location>
        <begin position="182"/>
        <end position="393"/>
    </location>
</feature>
<evidence type="ECO:0000256" key="4">
    <source>
        <dbReference type="RuleBase" id="RU364078"/>
    </source>
</evidence>
<dbReference type="EC" id="4.1.1.36" evidence="3"/>
<comment type="pathway">
    <text evidence="3 4">Cofactor biosynthesis; coenzyme A biosynthesis; CoA from (R)-pantothenate: step 2/5.</text>
</comment>
<dbReference type="HAMAP" id="MF_02225">
    <property type="entry name" value="CoaBC"/>
    <property type="match status" value="1"/>
</dbReference>
<dbReference type="GO" id="GO:0004632">
    <property type="term" value="F:phosphopantothenate--cysteine ligase activity"/>
    <property type="evidence" value="ECO:0007669"/>
    <property type="project" value="UniProtKB-UniRule"/>
</dbReference>
<dbReference type="Pfam" id="PF02441">
    <property type="entry name" value="Flavoprotein"/>
    <property type="match status" value="1"/>
</dbReference>
<comment type="function">
    <text evidence="4">Catalyzes two steps in the biosynthesis of coenzyme A. In the first step cysteine is conjugated to 4'-phosphopantothenate to form 4-phosphopantothenoylcysteine, in the latter compound is decarboxylated to form 4'-phosphopantotheine.</text>
</comment>
<dbReference type="NCBIfam" id="TIGR00521">
    <property type="entry name" value="coaBC_dfp"/>
    <property type="match status" value="1"/>
</dbReference>
<dbReference type="SUPFAM" id="SSF52507">
    <property type="entry name" value="Homo-oligomeric flavin-containing Cys decarboxylases, HFCD"/>
    <property type="match status" value="1"/>
</dbReference>
<keyword evidence="1 3" id="KW-0210">Decarboxylase</keyword>
<evidence type="ECO:0000313" key="8">
    <source>
        <dbReference type="Proteomes" id="UP000249341"/>
    </source>
</evidence>
<dbReference type="GO" id="GO:0015941">
    <property type="term" value="P:pantothenate catabolic process"/>
    <property type="evidence" value="ECO:0007669"/>
    <property type="project" value="InterPro"/>
</dbReference>
<comment type="similarity">
    <text evidence="3 4">In the C-terminal section; belongs to the PPC synthetase family.</text>
</comment>
<dbReference type="InterPro" id="IPR036551">
    <property type="entry name" value="Flavin_trans-like"/>
</dbReference>
<dbReference type="PANTHER" id="PTHR14359:SF6">
    <property type="entry name" value="PHOSPHOPANTOTHENOYLCYSTEINE DECARBOXYLASE"/>
    <property type="match status" value="1"/>
</dbReference>
<organism evidence="7 8">
    <name type="scientific">Actinoplanes lutulentus</name>
    <dbReference type="NCBI Taxonomy" id="1287878"/>
    <lineage>
        <taxon>Bacteria</taxon>
        <taxon>Bacillati</taxon>
        <taxon>Actinomycetota</taxon>
        <taxon>Actinomycetes</taxon>
        <taxon>Micromonosporales</taxon>
        <taxon>Micromonosporaceae</taxon>
        <taxon>Actinoplanes</taxon>
    </lineage>
</organism>
<comment type="pathway">
    <text evidence="3 4">Cofactor biosynthesis; coenzyme A biosynthesis; CoA from (R)-pantothenate: step 3/5.</text>
</comment>
<dbReference type="Gene3D" id="3.40.50.10300">
    <property type="entry name" value="CoaB-like"/>
    <property type="match status" value="1"/>
</dbReference>
<dbReference type="GO" id="GO:0071513">
    <property type="term" value="C:phosphopantothenoylcysteine decarboxylase complex"/>
    <property type="evidence" value="ECO:0007669"/>
    <property type="project" value="TreeGrafter"/>
</dbReference>
<accession>A0A327Z1V3</accession>
<feature type="domain" description="Flavoprotein" evidence="5">
    <location>
        <begin position="3"/>
        <end position="165"/>
    </location>
</feature>
<dbReference type="SUPFAM" id="SSF102645">
    <property type="entry name" value="CoaB-like"/>
    <property type="match status" value="1"/>
</dbReference>
<comment type="catalytic activity">
    <reaction evidence="3 4">
        <text>N-[(R)-4-phosphopantothenoyl]-L-cysteine + H(+) = (R)-4'-phosphopantetheine + CO2</text>
        <dbReference type="Rhea" id="RHEA:16793"/>
        <dbReference type="ChEBI" id="CHEBI:15378"/>
        <dbReference type="ChEBI" id="CHEBI:16526"/>
        <dbReference type="ChEBI" id="CHEBI:59458"/>
        <dbReference type="ChEBI" id="CHEBI:61723"/>
        <dbReference type="EC" id="4.1.1.36"/>
    </reaction>
</comment>
<dbReference type="GO" id="GO:0010181">
    <property type="term" value="F:FMN binding"/>
    <property type="evidence" value="ECO:0007669"/>
    <property type="project" value="UniProtKB-UniRule"/>
</dbReference>
<dbReference type="InterPro" id="IPR035929">
    <property type="entry name" value="CoaB-like_sf"/>
</dbReference>
<feature type="binding site" evidence="3">
    <location>
        <position position="322"/>
    </location>
    <ligand>
        <name>CTP</name>
        <dbReference type="ChEBI" id="CHEBI:37563"/>
    </ligand>
</feature>
<evidence type="ECO:0000256" key="2">
    <source>
        <dbReference type="ARBA" id="ARBA00023239"/>
    </source>
</evidence>
<feature type="binding site" evidence="3">
    <location>
        <position position="336"/>
    </location>
    <ligand>
        <name>CTP</name>
        <dbReference type="ChEBI" id="CHEBI:37563"/>
    </ligand>
</feature>
<feature type="binding site" evidence="3">
    <location>
        <position position="285"/>
    </location>
    <ligand>
        <name>CTP</name>
        <dbReference type="ChEBI" id="CHEBI:37563"/>
    </ligand>
</feature>
<feature type="region of interest" description="Phosphopantothenoylcysteine decarboxylase" evidence="3">
    <location>
        <begin position="1"/>
        <end position="186"/>
    </location>
</feature>
<dbReference type="GO" id="GO:0046872">
    <property type="term" value="F:metal ion binding"/>
    <property type="evidence" value="ECO:0007669"/>
    <property type="project" value="UniProtKB-KW"/>
</dbReference>
<dbReference type="Proteomes" id="UP000249341">
    <property type="component" value="Unassembled WGS sequence"/>
</dbReference>
<comment type="cofactor">
    <cofactor evidence="3">
        <name>FMN</name>
        <dbReference type="ChEBI" id="CHEBI:58210"/>
    </cofactor>
    <text evidence="3">Binds 1 FMN per subunit.</text>
</comment>
<dbReference type="Gene3D" id="3.40.50.1950">
    <property type="entry name" value="Flavin prenyltransferase-like"/>
    <property type="match status" value="1"/>
</dbReference>
<keyword evidence="8" id="KW-1185">Reference proteome</keyword>
<dbReference type="RefSeq" id="WP_111654486.1">
    <property type="nucleotide sequence ID" value="NZ_JACHWI010000002.1"/>
</dbReference>
<dbReference type="InterPro" id="IPR005252">
    <property type="entry name" value="CoaBC"/>
</dbReference>
<dbReference type="UniPathway" id="UPA00241">
    <property type="reaction ID" value="UER00353"/>
</dbReference>
<keyword evidence="3 4" id="KW-0288">FMN</keyword>
<dbReference type="GO" id="GO:0015937">
    <property type="term" value="P:coenzyme A biosynthetic process"/>
    <property type="evidence" value="ECO:0007669"/>
    <property type="project" value="UniProtKB-UniRule"/>
</dbReference>
<comment type="caution">
    <text evidence="3">Lacks conserved residue(s) required for the propagation of feature annotation.</text>
</comment>
<comment type="similarity">
    <text evidence="3 4">In the N-terminal section; belongs to the HFCD (homo-oligomeric flavin containing Cys decarboxylase) superfamily.</text>
</comment>
<comment type="catalytic activity">
    <reaction evidence="3 4">
        <text>(R)-4'-phosphopantothenate + L-cysteine + CTP = N-[(R)-4-phosphopantothenoyl]-L-cysteine + CMP + diphosphate + H(+)</text>
        <dbReference type="Rhea" id="RHEA:19397"/>
        <dbReference type="ChEBI" id="CHEBI:10986"/>
        <dbReference type="ChEBI" id="CHEBI:15378"/>
        <dbReference type="ChEBI" id="CHEBI:33019"/>
        <dbReference type="ChEBI" id="CHEBI:35235"/>
        <dbReference type="ChEBI" id="CHEBI:37563"/>
        <dbReference type="ChEBI" id="CHEBI:59458"/>
        <dbReference type="ChEBI" id="CHEBI:60377"/>
        <dbReference type="EC" id="6.3.2.5"/>
    </reaction>
</comment>
<dbReference type="AlphaFoldDB" id="A0A327Z1V3"/>
<evidence type="ECO:0000313" key="7">
    <source>
        <dbReference type="EMBL" id="RAK26735.1"/>
    </source>
</evidence>
<evidence type="ECO:0000259" key="5">
    <source>
        <dbReference type="Pfam" id="PF02441"/>
    </source>
</evidence>
<feature type="binding site" evidence="3">
    <location>
        <position position="340"/>
    </location>
    <ligand>
        <name>CTP</name>
        <dbReference type="ChEBI" id="CHEBI:37563"/>
    </ligand>
</feature>
<gene>
    <name evidence="3" type="primary">coaBC</name>
    <name evidence="7" type="ORF">B0I29_126125</name>
</gene>
<dbReference type="EC" id="6.3.2.5" evidence="3"/>
<evidence type="ECO:0000259" key="6">
    <source>
        <dbReference type="Pfam" id="PF04127"/>
    </source>
</evidence>
<keyword evidence="3" id="KW-0511">Multifunctional enzyme</keyword>
<comment type="cofactor">
    <cofactor evidence="3">
        <name>Mg(2+)</name>
        <dbReference type="ChEBI" id="CHEBI:18420"/>
    </cofactor>
</comment>
<dbReference type="GO" id="GO:0004633">
    <property type="term" value="F:phosphopantothenoylcysteine decarboxylase activity"/>
    <property type="evidence" value="ECO:0007669"/>
    <property type="project" value="UniProtKB-UniRule"/>
</dbReference>
<dbReference type="InterPro" id="IPR003382">
    <property type="entry name" value="Flavoprotein"/>
</dbReference>
<sequence length="405" mass="42268">MTEVVLGVCGGIAAYKACELLRLFTESGHGVRVVPTASALKFVGEPTWAALSGRPVATEVWDDAHEVPHVRIGRAAELVVVAPATADILAKAAHGIADDLLTNTLLTATCPIVYAPAMHTEMWENPATRANVATLRERGAIVIEPAVGRLTGKDTGKGRLPDPVAIFEYAMRVLKRGLELDLAGRHVVVTAGGTREPLDPVRFLGNRSSGKQGYALAKAALARGARVTLVSANVSLPDPAGADLVRVGTTEELRKATVEVSAAADVTIMAAAPADFRPAVVSSQKIKKLPGSAPDPIVLDVNPDIAAELGAAKRPGQLLVAFAAETHDALEHARAKLVKKRADLIVVNEVGPGLVFGQDSNTVTLLGADGSTATFGELPKDDVADMILDHVVARLDAQAVAIQRG</sequence>
<keyword evidence="2 3" id="KW-0456">Lyase</keyword>
<dbReference type="PANTHER" id="PTHR14359">
    <property type="entry name" value="HOMO-OLIGOMERIC FLAVIN CONTAINING CYS DECARBOXYLASE FAMILY"/>
    <property type="match status" value="1"/>
</dbReference>
<reference evidence="7 8" key="1">
    <citation type="submission" date="2018-06" db="EMBL/GenBank/DDBJ databases">
        <title>Genomic Encyclopedia of Type Strains, Phase III (KMG-III): the genomes of soil and plant-associated and newly described type strains.</title>
        <authorList>
            <person name="Whitman W."/>
        </authorList>
    </citation>
    <scope>NUCLEOTIDE SEQUENCE [LARGE SCALE GENOMIC DNA]</scope>
    <source>
        <strain evidence="7 8">CGMCC 4.7090</strain>
    </source>
</reference>
<keyword evidence="3 4" id="KW-0285">Flavoprotein</keyword>
<evidence type="ECO:0000256" key="1">
    <source>
        <dbReference type="ARBA" id="ARBA00022793"/>
    </source>
</evidence>
<dbReference type="InterPro" id="IPR007085">
    <property type="entry name" value="DNA/pantothenate-metab_flavo_C"/>
</dbReference>
<name>A0A327Z1V3_9ACTN</name>
<feature type="region of interest" description="Phosphopantothenate--cysteine ligase" evidence="3">
    <location>
        <begin position="187"/>
        <end position="405"/>
    </location>
</feature>
<keyword evidence="3 4" id="KW-0436">Ligase</keyword>
<keyword evidence="3" id="KW-0479">Metal-binding</keyword>
<feature type="binding site" evidence="3">
    <location>
        <position position="275"/>
    </location>
    <ligand>
        <name>CTP</name>
        <dbReference type="ChEBI" id="CHEBI:37563"/>
    </ligand>
</feature>
<dbReference type="OrthoDB" id="9802554at2"/>
<comment type="function">
    <text evidence="3">Catalyzes two sequential steps in the biosynthesis of coenzyme A. In the first step cysteine is conjugated to 4'-phosphopantothenate to form 4-phosphopantothenoylcysteine. In the second step the latter compound is decarboxylated to form 4'-phosphopantotheine.</text>
</comment>
<keyword evidence="3" id="KW-0460">Magnesium</keyword>
<protein>
    <recommendedName>
        <fullName evidence="3">Coenzyme A biosynthesis bifunctional protein CoaBC</fullName>
    </recommendedName>
    <alternativeName>
        <fullName evidence="3">DNA/pantothenate metabolism flavoprotein</fullName>
    </alternativeName>
    <alternativeName>
        <fullName evidence="3">Phosphopantothenoylcysteine synthetase/decarboxylase</fullName>
        <shortName evidence="3">PPCS-PPCDC</shortName>
    </alternativeName>
    <domain>
        <recommendedName>
            <fullName evidence="3">Phosphopantothenoylcysteine decarboxylase</fullName>
            <shortName evidence="3">PPC decarboxylase</shortName>
            <shortName evidence="3">PPC-DC</shortName>
            <ecNumber evidence="3">4.1.1.36</ecNumber>
        </recommendedName>
        <alternativeName>
            <fullName evidence="3">CoaC</fullName>
        </alternativeName>
    </domain>
    <domain>
        <recommendedName>
            <fullName evidence="3">Phosphopantothenate--cysteine ligase</fullName>
            <ecNumber evidence="3">6.3.2.5</ecNumber>
        </recommendedName>
        <alternativeName>
            <fullName evidence="3">CoaB</fullName>
        </alternativeName>
        <alternativeName>
            <fullName evidence="3">Phosphopantothenoylcysteine synthetase</fullName>
            <shortName evidence="3">PPC synthetase</shortName>
            <shortName evidence="3">PPC-S</shortName>
        </alternativeName>
    </domain>
</protein>
<evidence type="ECO:0000256" key="3">
    <source>
        <dbReference type="HAMAP-Rule" id="MF_02225"/>
    </source>
</evidence>
<dbReference type="EMBL" id="QLMJ01000026">
    <property type="protein sequence ID" value="RAK26735.1"/>
    <property type="molecule type" value="Genomic_DNA"/>
</dbReference>
<comment type="caution">
    <text evidence="7">The sequence shown here is derived from an EMBL/GenBank/DDBJ whole genome shotgun (WGS) entry which is preliminary data.</text>
</comment>
<dbReference type="Pfam" id="PF04127">
    <property type="entry name" value="DFP"/>
    <property type="match status" value="1"/>
</dbReference>
<proteinExistence type="inferred from homology"/>